<dbReference type="RefSeq" id="XP_018267910.1">
    <property type="nucleotide sequence ID" value="XM_018418261.1"/>
</dbReference>
<accession>A0A0N8PZB5</accession>
<proteinExistence type="predicted"/>
<dbReference type="STRING" id="578459.A0A0N8PZB5"/>
<sequence length="484" mass="52751">MLVRLSTSLAAVDHAVAAMGLCSGFVFELPPDCDAAARLALLQNLHSATRRVTAQWALLRGRPRWLDEDKIWAIDVPDETATEDKPYLFTSATVTTTYTVAAGLSSPLTPLSPTSPCTVQPQPKTAFFRHDALPTSFQGYADANASLLAVHVTTFADAVTVGLSAPHGLFDATGLGLAVRALSAELHGHVWQAPALSSENALDVAIESLPTPPSSGPVALPGWTSATSVGPVVKFLVNYVVEKAWYRDEKKYLFLNEQVVSRLVQSTKAEAAVERRWVSAGDTLTAWLLKSAHREEVGEQLSITGSAVYTLRKMLSLANYPHNAMLPYPLTPDPISLDRLASLSLAELAYLHRRALEAARTPAHAQGVVKKMEEARVVPEHSWPQPLAFLGRSAPPVFRWISSNQMSSGVADLALPLSAFGLDRPPLEAGQSAGLLAYYMLVVSPIRDHQVFRFQANKCGIFLEGSMRRSRWRSVEKTMRELQR</sequence>
<dbReference type="Gene3D" id="3.30.559.10">
    <property type="entry name" value="Chloramphenicol acetyltransferase-like domain"/>
    <property type="match status" value="2"/>
</dbReference>
<name>A0A0N8PZB5_RHOGW</name>
<gene>
    <name evidence="1" type="ORF">RHOBADRAFT_56249</name>
</gene>
<organism evidence="1 2">
    <name type="scientific">Rhodotorula graminis (strain WP1)</name>
    <dbReference type="NCBI Taxonomy" id="578459"/>
    <lineage>
        <taxon>Eukaryota</taxon>
        <taxon>Fungi</taxon>
        <taxon>Dikarya</taxon>
        <taxon>Basidiomycota</taxon>
        <taxon>Pucciniomycotina</taxon>
        <taxon>Microbotryomycetes</taxon>
        <taxon>Sporidiobolales</taxon>
        <taxon>Sporidiobolaceae</taxon>
        <taxon>Rhodotorula</taxon>
    </lineage>
</organism>
<dbReference type="Proteomes" id="UP000053890">
    <property type="component" value="Unassembled WGS sequence"/>
</dbReference>
<evidence type="ECO:0000313" key="1">
    <source>
        <dbReference type="EMBL" id="KPV71861.1"/>
    </source>
</evidence>
<dbReference type="OrthoDB" id="2528526at2759"/>
<dbReference type="AlphaFoldDB" id="A0A0N8PZB5"/>
<evidence type="ECO:0000313" key="2">
    <source>
        <dbReference type="Proteomes" id="UP000053890"/>
    </source>
</evidence>
<protein>
    <submittedName>
        <fullName evidence="1">Uncharacterized protein</fullName>
    </submittedName>
</protein>
<dbReference type="InterPro" id="IPR023213">
    <property type="entry name" value="CAT-like_dom_sf"/>
</dbReference>
<dbReference type="OMA" id="NIANVNW"/>
<reference evidence="1 2" key="1">
    <citation type="journal article" date="2015" name="Front. Microbiol.">
        <title>Genome sequence of the plant growth promoting endophytic yeast Rhodotorula graminis WP1.</title>
        <authorList>
            <person name="Firrincieli A."/>
            <person name="Otillar R."/>
            <person name="Salamov A."/>
            <person name="Schmutz J."/>
            <person name="Khan Z."/>
            <person name="Redman R.S."/>
            <person name="Fleck N.D."/>
            <person name="Lindquist E."/>
            <person name="Grigoriev I.V."/>
            <person name="Doty S.L."/>
        </authorList>
    </citation>
    <scope>NUCLEOTIDE SEQUENCE [LARGE SCALE GENOMIC DNA]</scope>
    <source>
        <strain evidence="1 2">WP1</strain>
    </source>
</reference>
<dbReference type="EMBL" id="KQ474090">
    <property type="protein sequence ID" value="KPV71861.1"/>
    <property type="molecule type" value="Genomic_DNA"/>
</dbReference>
<keyword evidence="2" id="KW-1185">Reference proteome</keyword>
<dbReference type="GeneID" id="28978709"/>